<evidence type="ECO:0000313" key="8">
    <source>
        <dbReference type="EMBL" id="EEF49222.1"/>
    </source>
</evidence>
<protein>
    <recommendedName>
        <fullName evidence="7">WRKY domain-containing protein</fullName>
    </recommendedName>
</protein>
<comment type="subcellular location">
    <subcellularLocation>
        <location evidence="1">Nucleus</location>
    </subcellularLocation>
</comment>
<dbReference type="SUPFAM" id="SSF118290">
    <property type="entry name" value="WRKY DNA-binding domain"/>
    <property type="match status" value="1"/>
</dbReference>
<evidence type="ECO:0000256" key="2">
    <source>
        <dbReference type="ARBA" id="ARBA00023015"/>
    </source>
</evidence>
<dbReference type="EMBL" id="EQ973778">
    <property type="protein sequence ID" value="EEF49222.1"/>
    <property type="molecule type" value="Genomic_DNA"/>
</dbReference>
<feature type="compositionally biased region" description="Basic and acidic residues" evidence="6">
    <location>
        <begin position="113"/>
        <end position="130"/>
    </location>
</feature>
<dbReference type="STRING" id="3988.B9RGL0"/>
<feature type="domain" description="WRKY" evidence="7">
    <location>
        <begin position="50"/>
        <end position="77"/>
    </location>
</feature>
<dbReference type="InterPro" id="IPR036576">
    <property type="entry name" value="WRKY_dom_sf"/>
</dbReference>
<dbReference type="AlphaFoldDB" id="B9RGL0"/>
<dbReference type="PANTHER" id="PTHR31429">
    <property type="entry name" value="WRKY TRANSCRIPTION FACTOR 36-RELATED"/>
    <property type="match status" value="1"/>
</dbReference>
<organism evidence="8 9">
    <name type="scientific">Ricinus communis</name>
    <name type="common">Castor bean</name>
    <dbReference type="NCBI Taxonomy" id="3988"/>
    <lineage>
        <taxon>Eukaryota</taxon>
        <taxon>Viridiplantae</taxon>
        <taxon>Streptophyta</taxon>
        <taxon>Embryophyta</taxon>
        <taxon>Tracheophyta</taxon>
        <taxon>Spermatophyta</taxon>
        <taxon>Magnoliopsida</taxon>
        <taxon>eudicotyledons</taxon>
        <taxon>Gunneridae</taxon>
        <taxon>Pentapetalae</taxon>
        <taxon>rosids</taxon>
        <taxon>fabids</taxon>
        <taxon>Malpighiales</taxon>
        <taxon>Euphorbiaceae</taxon>
        <taxon>Acalyphoideae</taxon>
        <taxon>Acalypheae</taxon>
        <taxon>Ricinus</taxon>
    </lineage>
</organism>
<dbReference type="InterPro" id="IPR044810">
    <property type="entry name" value="WRKY_plant"/>
</dbReference>
<dbReference type="Proteomes" id="UP000008311">
    <property type="component" value="Unassembled WGS sequence"/>
</dbReference>
<proteinExistence type="predicted"/>
<evidence type="ECO:0000256" key="3">
    <source>
        <dbReference type="ARBA" id="ARBA00023125"/>
    </source>
</evidence>
<gene>
    <name evidence="8" type="ORF">RCOM_1441350</name>
</gene>
<dbReference type="PROSITE" id="PS50811">
    <property type="entry name" value="WRKY"/>
    <property type="match status" value="1"/>
</dbReference>
<dbReference type="Gene3D" id="2.20.25.80">
    <property type="entry name" value="WRKY domain"/>
    <property type="match status" value="1"/>
</dbReference>
<dbReference type="GO" id="GO:0005634">
    <property type="term" value="C:nucleus"/>
    <property type="evidence" value="ECO:0007669"/>
    <property type="project" value="UniProtKB-SubCell"/>
</dbReference>
<keyword evidence="4" id="KW-0804">Transcription</keyword>
<keyword evidence="2" id="KW-0805">Transcription regulation</keyword>
<accession>B9RGL0</accession>
<dbReference type="InterPro" id="IPR003657">
    <property type="entry name" value="WRKY_dom"/>
</dbReference>
<dbReference type="GO" id="GO:0043565">
    <property type="term" value="F:sequence-specific DNA binding"/>
    <property type="evidence" value="ECO:0007669"/>
    <property type="project" value="InterPro"/>
</dbReference>
<reference evidence="9" key="1">
    <citation type="journal article" date="2010" name="Nat. Biotechnol.">
        <title>Draft genome sequence of the oilseed species Ricinus communis.</title>
        <authorList>
            <person name="Chan A.P."/>
            <person name="Crabtree J."/>
            <person name="Zhao Q."/>
            <person name="Lorenzi H."/>
            <person name="Orvis J."/>
            <person name="Puiu D."/>
            <person name="Melake-Berhan A."/>
            <person name="Jones K.M."/>
            <person name="Redman J."/>
            <person name="Chen G."/>
            <person name="Cahoon E.B."/>
            <person name="Gedil M."/>
            <person name="Stanke M."/>
            <person name="Haas B.J."/>
            <person name="Wortman J.R."/>
            <person name="Fraser-Liggett C.M."/>
            <person name="Ravel J."/>
            <person name="Rabinowicz P.D."/>
        </authorList>
    </citation>
    <scope>NUCLEOTIDE SEQUENCE [LARGE SCALE GENOMIC DNA]</scope>
    <source>
        <strain evidence="9">cv. Hale</strain>
    </source>
</reference>
<sequence length="172" mass="18921">MDYSSSWVDTSLDLNLNPRRVKDDVPIQERLAMANDVQSNFMELGRNISVKEEVQRSIEDQTILVATYEGEHNHPHPSQMEATSGASRSLTLGSVPCSASLGSSGPTITLDLTKSKSSNDARSSKPRMETPEVRQFLVEQMASSLTKDPNFTAALAAAISGKMLQQNHKDKW</sequence>
<feature type="compositionally biased region" description="Polar residues" evidence="6">
    <location>
        <begin position="100"/>
        <end position="112"/>
    </location>
</feature>
<keyword evidence="5" id="KW-0539">Nucleus</keyword>
<name>B9RGL0_RICCO</name>
<evidence type="ECO:0000256" key="4">
    <source>
        <dbReference type="ARBA" id="ARBA00023163"/>
    </source>
</evidence>
<dbReference type="PANTHER" id="PTHR31429:SF3">
    <property type="entry name" value="WRKY TRANSCRIPTION FACTOR 40-RELATED"/>
    <property type="match status" value="1"/>
</dbReference>
<evidence type="ECO:0000256" key="5">
    <source>
        <dbReference type="ARBA" id="ARBA00023242"/>
    </source>
</evidence>
<evidence type="ECO:0000256" key="6">
    <source>
        <dbReference type="SAM" id="MobiDB-lite"/>
    </source>
</evidence>
<keyword evidence="9" id="KW-1185">Reference proteome</keyword>
<evidence type="ECO:0000256" key="1">
    <source>
        <dbReference type="ARBA" id="ARBA00004123"/>
    </source>
</evidence>
<evidence type="ECO:0000313" key="9">
    <source>
        <dbReference type="Proteomes" id="UP000008311"/>
    </source>
</evidence>
<dbReference type="GO" id="GO:0003700">
    <property type="term" value="F:DNA-binding transcription factor activity"/>
    <property type="evidence" value="ECO:0007669"/>
    <property type="project" value="InterPro"/>
</dbReference>
<feature type="region of interest" description="Disordered" evidence="6">
    <location>
        <begin position="71"/>
        <end position="130"/>
    </location>
</feature>
<dbReference type="eggNOG" id="ENOG502QR7M">
    <property type="taxonomic scope" value="Eukaryota"/>
</dbReference>
<evidence type="ECO:0000259" key="7">
    <source>
        <dbReference type="PROSITE" id="PS50811"/>
    </source>
</evidence>
<dbReference type="InParanoid" id="B9RGL0"/>
<feature type="compositionally biased region" description="Polar residues" evidence="6">
    <location>
        <begin position="80"/>
        <end position="92"/>
    </location>
</feature>
<keyword evidence="3" id="KW-0238">DNA-binding</keyword>